<dbReference type="InterPro" id="IPR051207">
    <property type="entry name" value="ComplexI_NDUFA9_subunit"/>
</dbReference>
<dbReference type="Gene3D" id="3.40.50.720">
    <property type="entry name" value="NAD(P)-binding Rossmann-like Domain"/>
    <property type="match status" value="1"/>
</dbReference>
<reference evidence="2 3" key="1">
    <citation type="journal article" date="2016" name="Int. J. Syst. Evol. Microbiol.">
        <title>Pseudaminobacter manganicus sp. nov., isolated from sludge of a manganese mine.</title>
        <authorList>
            <person name="Li J."/>
            <person name="Huang J."/>
            <person name="Liao S."/>
            <person name="Wang G."/>
        </authorList>
    </citation>
    <scope>NUCLEOTIDE SEQUENCE [LARGE SCALE GENOMIC DNA]</scope>
    <source>
        <strain evidence="2 3">JH-7</strain>
    </source>
</reference>
<dbReference type="SMART" id="SM00822">
    <property type="entry name" value="PKS_KR"/>
    <property type="match status" value="1"/>
</dbReference>
<dbReference type="InterPro" id="IPR057326">
    <property type="entry name" value="KR_dom"/>
</dbReference>
<dbReference type="PANTHER" id="PTHR12126">
    <property type="entry name" value="NADH-UBIQUINONE OXIDOREDUCTASE 39 KDA SUBUNIT-RELATED"/>
    <property type="match status" value="1"/>
</dbReference>
<dbReference type="GO" id="GO:0044877">
    <property type="term" value="F:protein-containing complex binding"/>
    <property type="evidence" value="ECO:0007669"/>
    <property type="project" value="TreeGrafter"/>
</dbReference>
<accession>A0A1V8RMM8</accession>
<evidence type="ECO:0000313" key="3">
    <source>
        <dbReference type="Proteomes" id="UP000191905"/>
    </source>
</evidence>
<keyword evidence="3" id="KW-1185">Reference proteome</keyword>
<protein>
    <recommendedName>
        <fullName evidence="1">Ketoreductase domain-containing protein</fullName>
    </recommendedName>
</protein>
<evidence type="ECO:0000259" key="1">
    <source>
        <dbReference type="SMART" id="SM00822"/>
    </source>
</evidence>
<sequence>MGSDRSLAAVTGATGFLGRHLVAALLAAGWHVRALSRSGALPFGDADIVAGDLEDEQALGRLVEGADVVIHAAGIVKAADAAAFARVNVQGAARLVRLVTTRAPGAHFILISSLAAREPGLSPYAASKRAAEDEAAVAIAPERLMIVRPPALYGAHDRETLALFKAARLPVTPLLADGNERIALMHAGDAAAQIVALAAARMPGRFCLADTQPAGYTLRTILSEAGHAQGRHPHFIRLPAAALKAAGQGASLAARLSGRAIMLSPGKVREILHADWSVDPDTMPRDLQVAPRDLVDGFAQTVAWYREAGWL</sequence>
<gene>
    <name evidence="2" type="ORF">BFN67_21995</name>
</gene>
<organism evidence="2 3">
    <name type="scientific">Manganibacter manganicus</name>
    <dbReference type="NCBI Taxonomy" id="1873176"/>
    <lineage>
        <taxon>Bacteria</taxon>
        <taxon>Pseudomonadati</taxon>
        <taxon>Pseudomonadota</taxon>
        <taxon>Alphaproteobacteria</taxon>
        <taxon>Hyphomicrobiales</taxon>
        <taxon>Phyllobacteriaceae</taxon>
        <taxon>Manganibacter</taxon>
    </lineage>
</organism>
<feature type="domain" description="Ketoreductase" evidence="1">
    <location>
        <begin position="6"/>
        <end position="144"/>
    </location>
</feature>
<dbReference type="InterPro" id="IPR001509">
    <property type="entry name" value="Epimerase_deHydtase"/>
</dbReference>
<proteinExistence type="predicted"/>
<comment type="caution">
    <text evidence="2">The sequence shown here is derived from an EMBL/GenBank/DDBJ whole genome shotgun (WGS) entry which is preliminary data.</text>
</comment>
<dbReference type="InterPro" id="IPR036291">
    <property type="entry name" value="NAD(P)-bd_dom_sf"/>
</dbReference>
<name>A0A1V8RMM8_9HYPH</name>
<dbReference type="Proteomes" id="UP000191905">
    <property type="component" value="Unassembled WGS sequence"/>
</dbReference>
<dbReference type="SUPFAM" id="SSF51735">
    <property type="entry name" value="NAD(P)-binding Rossmann-fold domains"/>
    <property type="match status" value="1"/>
</dbReference>
<dbReference type="EMBL" id="MDET01000031">
    <property type="protein sequence ID" value="OQM74447.1"/>
    <property type="molecule type" value="Genomic_DNA"/>
</dbReference>
<dbReference type="Pfam" id="PF01370">
    <property type="entry name" value="Epimerase"/>
    <property type="match status" value="1"/>
</dbReference>
<dbReference type="STRING" id="1873176.BFN67_21995"/>
<dbReference type="AlphaFoldDB" id="A0A1V8RMM8"/>
<dbReference type="PANTHER" id="PTHR12126:SF11">
    <property type="entry name" value="NADH DEHYDROGENASE [UBIQUINONE] 1 ALPHA SUBCOMPLEX SUBUNIT 9, MITOCHONDRIAL"/>
    <property type="match status" value="1"/>
</dbReference>
<evidence type="ECO:0000313" key="2">
    <source>
        <dbReference type="EMBL" id="OQM74447.1"/>
    </source>
</evidence>